<dbReference type="PANTHER" id="PTHR30508:SF1">
    <property type="entry name" value="UPF0051 PROTEIN ABCI8, CHLOROPLASTIC-RELATED"/>
    <property type="match status" value="1"/>
</dbReference>
<proteinExistence type="inferred from homology"/>
<protein>
    <submittedName>
        <fullName evidence="4">Fe-S cluster assembly protein SufB</fullName>
    </submittedName>
</protein>
<dbReference type="InterPro" id="IPR055346">
    <property type="entry name" value="Fe-S_cluster_assembly_SufBD"/>
</dbReference>
<evidence type="ECO:0000313" key="5">
    <source>
        <dbReference type="Proteomes" id="UP000187166"/>
    </source>
</evidence>
<feature type="domain" description="SUF system FeS cluster assembly SufBD N-terminal" evidence="3">
    <location>
        <begin position="36"/>
        <end position="193"/>
    </location>
</feature>
<dbReference type="EMBL" id="MJIH01000001">
    <property type="protein sequence ID" value="OLR65749.1"/>
    <property type="molecule type" value="Genomic_DNA"/>
</dbReference>
<gene>
    <name evidence="4" type="ORF">BIV18_03360</name>
</gene>
<dbReference type="InterPro" id="IPR045595">
    <property type="entry name" value="SufBD_N"/>
</dbReference>
<dbReference type="InterPro" id="IPR000825">
    <property type="entry name" value="SUF_FeS_clus_asmbl_SufBD_core"/>
</dbReference>
<evidence type="ECO:0000259" key="3">
    <source>
        <dbReference type="Pfam" id="PF19295"/>
    </source>
</evidence>
<keyword evidence="5" id="KW-1185">Reference proteome</keyword>
<reference evidence="4 5" key="1">
    <citation type="journal article" date="2016" name="Appl. Environ. Microbiol.">
        <title>Function and Phylogeny of Bacterial Butyryl Coenzyme A:Acetate Transferases and Their Diversity in the Proximal Colon of Swine.</title>
        <authorList>
            <person name="Trachsel J."/>
            <person name="Bayles D.O."/>
            <person name="Looft T."/>
            <person name="Levine U.Y."/>
            <person name="Allen H.K."/>
        </authorList>
    </citation>
    <scope>NUCLEOTIDE SEQUENCE [LARGE SCALE GENOMIC DNA]</scope>
    <source>
        <strain evidence="4 5">35-6-1</strain>
    </source>
</reference>
<dbReference type="GO" id="GO:0016226">
    <property type="term" value="P:iron-sulfur cluster assembly"/>
    <property type="evidence" value="ECO:0007669"/>
    <property type="project" value="InterPro"/>
</dbReference>
<sequence>MDRGVYDIKNKFTFRSKTEKGLTEEIVRQISKEKDEPEWMLESRLKALKIFNEKTNPEWGPDLSEVDMDEITTYIRPDADMSDDWKNVPAEIRDTFDKLGIPEAEKEFMLSGVGAQYDSEVVYHNIQKYLSDQGVIYTDFETGLKKYPEIVKKYFSKCITPNLHKYAALHYAVWSGGSFVYVPKGVNVDIPLQSYFRLNAPGAGQFEHTLIIVEEDAYCHFIEGCSAPKYNVINLHAGAVELFVGENATLRYSTIENWSRNMYNLNTKRAIVEKNGKIEWVSGSFGSKVSMLYPASILVGENASSEFTGISFAGEGQNLDTGAQVVHAAPHTKSTINTKSISKSGGIAIYRGLVEIKENAVGAKNSTSCESLMLDSKSRSDTIPTIKIENNDIDIGHEAKIGRISDSVIFYLMSRGISEQEAREMVVRGFAEPIAKELPMEYAVEMNNLINLELVGAIG</sequence>
<evidence type="ECO:0000313" key="4">
    <source>
        <dbReference type="EMBL" id="OLR65749.1"/>
    </source>
</evidence>
<dbReference type="eggNOG" id="COG0719">
    <property type="taxonomic scope" value="Bacteria"/>
</dbReference>
<dbReference type="STRING" id="1465756.BIV18_03360"/>
<name>A0A1U7M270_9FIRM</name>
<evidence type="ECO:0000259" key="2">
    <source>
        <dbReference type="Pfam" id="PF01458"/>
    </source>
</evidence>
<dbReference type="AlphaFoldDB" id="A0A1U7M270"/>
<comment type="similarity">
    <text evidence="1">Belongs to the iron-sulfur cluster assembly SufBD family.</text>
</comment>
<dbReference type="Pfam" id="PF19295">
    <property type="entry name" value="SufBD_N"/>
    <property type="match status" value="1"/>
</dbReference>
<comment type="caution">
    <text evidence="4">The sequence shown here is derived from an EMBL/GenBank/DDBJ whole genome shotgun (WGS) entry which is preliminary data.</text>
</comment>
<organism evidence="4 5">
    <name type="scientific">Peptoniphilus porci</name>
    <dbReference type="NCBI Taxonomy" id="2652280"/>
    <lineage>
        <taxon>Bacteria</taxon>
        <taxon>Bacillati</taxon>
        <taxon>Bacillota</taxon>
        <taxon>Tissierellia</taxon>
        <taxon>Tissierellales</taxon>
        <taxon>Peptoniphilaceae</taxon>
        <taxon>Peptoniphilus</taxon>
    </lineage>
</organism>
<accession>A0A1U7M270</accession>
<dbReference type="PANTHER" id="PTHR30508">
    <property type="entry name" value="FES CLUSTER ASSEMBLY PROTEIN SUF"/>
    <property type="match status" value="1"/>
</dbReference>
<dbReference type="SUPFAM" id="SSF101960">
    <property type="entry name" value="Stabilizer of iron transporter SufD"/>
    <property type="match status" value="1"/>
</dbReference>
<dbReference type="NCBIfam" id="TIGR01980">
    <property type="entry name" value="sufB"/>
    <property type="match status" value="1"/>
</dbReference>
<feature type="domain" description="SUF system FeS cluster assembly SufBD core" evidence="2">
    <location>
        <begin position="196"/>
        <end position="430"/>
    </location>
</feature>
<dbReference type="InterPro" id="IPR037284">
    <property type="entry name" value="SUF_FeS_clus_asmbl_SufBD_sf"/>
</dbReference>
<evidence type="ECO:0000256" key="1">
    <source>
        <dbReference type="ARBA" id="ARBA00043967"/>
    </source>
</evidence>
<dbReference type="InterPro" id="IPR010231">
    <property type="entry name" value="SUF_FeS_clus_asmbl_SufB"/>
</dbReference>
<dbReference type="Pfam" id="PF01458">
    <property type="entry name" value="SUFBD_core"/>
    <property type="match status" value="1"/>
</dbReference>
<dbReference type="Proteomes" id="UP000187166">
    <property type="component" value="Unassembled WGS sequence"/>
</dbReference>